<evidence type="ECO:0000256" key="3">
    <source>
        <dbReference type="SAM" id="SignalP"/>
    </source>
</evidence>
<gene>
    <name evidence="4" type="ORF">GCM10010507_32670</name>
</gene>
<evidence type="ECO:0000313" key="5">
    <source>
        <dbReference type="Proteomes" id="UP000646244"/>
    </source>
</evidence>
<accession>A0A918TNB5</accession>
<dbReference type="PANTHER" id="PTHR44103:SF1">
    <property type="entry name" value="PROPROTEIN CONVERTASE P"/>
    <property type="match status" value="1"/>
</dbReference>
<evidence type="ECO:0000256" key="1">
    <source>
        <dbReference type="ARBA" id="ARBA00022729"/>
    </source>
</evidence>
<dbReference type="EMBL" id="BMVB01000009">
    <property type="protein sequence ID" value="GHC53846.1"/>
    <property type="molecule type" value="Genomic_DNA"/>
</dbReference>
<sequence length="320" mass="33838">MGNLSSRQRGRILSGVVTAAIAAALAGTATGTAAADSPAGSPAAKARQKSAAQPQGAPKAAPKAAPRSALRAAAEPSAAAPRFPLIAADRDGLVYKYESNGHGGFGDDRLIGYGWNNFTEATAVDHDRDGKDDGWYVRHRDGQLEYTGDAGDKMIGGGWNNFDRILSPGDLGAGLQSDVLARDKSGVLWNYVARPDGTLEDPYRVGPGWDIYTDLAGRGDLNGDGHADIVAKDKDGVLWFYKGTGTSTSPFESRVKVGSGWNAYDKLVSVGDMDNDGRSDMLARDASGVLWFYKGNGNATDPFDNRTKIGGGWDKFVLMF</sequence>
<organism evidence="4 5">
    <name type="scientific">Streptomyces cinnamoneus</name>
    <name type="common">Streptoverticillium cinnamoneum</name>
    <dbReference type="NCBI Taxonomy" id="53446"/>
    <lineage>
        <taxon>Bacteria</taxon>
        <taxon>Bacillati</taxon>
        <taxon>Actinomycetota</taxon>
        <taxon>Actinomycetes</taxon>
        <taxon>Kitasatosporales</taxon>
        <taxon>Streptomycetaceae</taxon>
        <taxon>Streptomyces</taxon>
        <taxon>Streptomyces cinnamoneus group</taxon>
    </lineage>
</organism>
<dbReference type="InterPro" id="IPR028994">
    <property type="entry name" value="Integrin_alpha_N"/>
</dbReference>
<protein>
    <recommendedName>
        <fullName evidence="6">VCBS repeat-containing protein</fullName>
    </recommendedName>
</protein>
<dbReference type="SUPFAM" id="SSF69318">
    <property type="entry name" value="Integrin alpha N-terminal domain"/>
    <property type="match status" value="1"/>
</dbReference>
<feature type="signal peptide" evidence="3">
    <location>
        <begin position="1"/>
        <end position="34"/>
    </location>
</feature>
<name>A0A918TNB5_STRCJ</name>
<feature type="chain" id="PRO_5039587094" description="VCBS repeat-containing protein" evidence="3">
    <location>
        <begin position="35"/>
        <end position="320"/>
    </location>
</feature>
<keyword evidence="1 3" id="KW-0732">Signal</keyword>
<dbReference type="PANTHER" id="PTHR44103">
    <property type="entry name" value="PROPROTEIN CONVERTASE P"/>
    <property type="match status" value="1"/>
</dbReference>
<evidence type="ECO:0008006" key="6">
    <source>
        <dbReference type="Google" id="ProtNLM"/>
    </source>
</evidence>
<evidence type="ECO:0000256" key="2">
    <source>
        <dbReference type="SAM" id="MobiDB-lite"/>
    </source>
</evidence>
<proteinExistence type="predicted"/>
<reference evidence="4" key="2">
    <citation type="submission" date="2020-09" db="EMBL/GenBank/DDBJ databases">
        <authorList>
            <person name="Sun Q."/>
            <person name="Ohkuma M."/>
        </authorList>
    </citation>
    <scope>NUCLEOTIDE SEQUENCE</scope>
    <source>
        <strain evidence="4">JCM 4633</strain>
    </source>
</reference>
<evidence type="ECO:0000313" key="4">
    <source>
        <dbReference type="EMBL" id="GHC53846.1"/>
    </source>
</evidence>
<feature type="region of interest" description="Disordered" evidence="2">
    <location>
        <begin position="32"/>
        <end position="75"/>
    </location>
</feature>
<dbReference type="Proteomes" id="UP000646244">
    <property type="component" value="Unassembled WGS sequence"/>
</dbReference>
<dbReference type="Pfam" id="PF13517">
    <property type="entry name" value="FG-GAP_3"/>
    <property type="match status" value="1"/>
</dbReference>
<comment type="caution">
    <text evidence="4">The sequence shown here is derived from an EMBL/GenBank/DDBJ whole genome shotgun (WGS) entry which is preliminary data.</text>
</comment>
<dbReference type="Gene3D" id="2.115.10.10">
    <property type="entry name" value="Tachylectin 2"/>
    <property type="match status" value="1"/>
</dbReference>
<dbReference type="InterPro" id="IPR013517">
    <property type="entry name" value="FG-GAP"/>
</dbReference>
<reference evidence="4" key="1">
    <citation type="journal article" date="2014" name="Int. J. Syst. Evol. Microbiol.">
        <title>Complete genome sequence of Corynebacterium casei LMG S-19264T (=DSM 44701T), isolated from a smear-ripened cheese.</title>
        <authorList>
            <consortium name="US DOE Joint Genome Institute (JGI-PGF)"/>
            <person name="Walter F."/>
            <person name="Albersmeier A."/>
            <person name="Kalinowski J."/>
            <person name="Ruckert C."/>
        </authorList>
    </citation>
    <scope>NUCLEOTIDE SEQUENCE</scope>
    <source>
        <strain evidence="4">JCM 4633</strain>
    </source>
</reference>
<dbReference type="AlphaFoldDB" id="A0A918TNB5"/>
<dbReference type="RefSeq" id="WP_190110519.1">
    <property type="nucleotide sequence ID" value="NZ_BMVB01000009.1"/>
</dbReference>